<dbReference type="RefSeq" id="WP_264328250.1">
    <property type="nucleotide sequence ID" value="NZ_JADEXQ010000203.1"/>
</dbReference>
<organism evidence="1 2">
    <name type="scientific">Romeriopsis navalis LEGE 11480</name>
    <dbReference type="NCBI Taxonomy" id="2777977"/>
    <lineage>
        <taxon>Bacteria</taxon>
        <taxon>Bacillati</taxon>
        <taxon>Cyanobacteriota</taxon>
        <taxon>Cyanophyceae</taxon>
        <taxon>Leptolyngbyales</taxon>
        <taxon>Leptolyngbyaceae</taxon>
        <taxon>Romeriopsis</taxon>
        <taxon>Romeriopsis navalis</taxon>
    </lineage>
</organism>
<reference evidence="1" key="1">
    <citation type="submission" date="2020-10" db="EMBL/GenBank/DDBJ databases">
        <authorList>
            <person name="Castelo-Branco R."/>
            <person name="Eusebio N."/>
            <person name="Adriana R."/>
            <person name="Vieira A."/>
            <person name="Brugerolle De Fraissinette N."/>
            <person name="Rezende De Castro R."/>
            <person name="Schneider M.P."/>
            <person name="Vasconcelos V."/>
            <person name="Leao P.N."/>
        </authorList>
    </citation>
    <scope>NUCLEOTIDE SEQUENCE</scope>
    <source>
        <strain evidence="1">LEGE 11480</strain>
    </source>
</reference>
<evidence type="ECO:0000313" key="2">
    <source>
        <dbReference type="Proteomes" id="UP000625316"/>
    </source>
</evidence>
<gene>
    <name evidence="1" type="ORF">IQ266_27330</name>
</gene>
<dbReference type="Proteomes" id="UP000625316">
    <property type="component" value="Unassembled WGS sequence"/>
</dbReference>
<protein>
    <submittedName>
        <fullName evidence="1">Uncharacterized protein</fullName>
    </submittedName>
</protein>
<evidence type="ECO:0000313" key="1">
    <source>
        <dbReference type="EMBL" id="MBE9033448.1"/>
    </source>
</evidence>
<keyword evidence="2" id="KW-1185">Reference proteome</keyword>
<name>A0A928VRJ9_9CYAN</name>
<comment type="caution">
    <text evidence="1">The sequence shown here is derived from an EMBL/GenBank/DDBJ whole genome shotgun (WGS) entry which is preliminary data.</text>
</comment>
<dbReference type="EMBL" id="JADEXQ010000203">
    <property type="protein sequence ID" value="MBE9033448.1"/>
    <property type="molecule type" value="Genomic_DNA"/>
</dbReference>
<proteinExistence type="predicted"/>
<sequence>MVRAKTRRPNVSAFDRLEQIFITGRIQRSDYLCFSNMLLSGEQLNEHERERLSRLFDHLRIGRIKLID</sequence>
<accession>A0A928VRJ9</accession>
<dbReference type="AlphaFoldDB" id="A0A928VRJ9"/>